<evidence type="ECO:0000256" key="1">
    <source>
        <dbReference type="ARBA" id="ARBA00010605"/>
    </source>
</evidence>
<protein>
    <recommendedName>
        <fullName evidence="6 7">Large ribosomal subunit protein bL9</fullName>
    </recommendedName>
</protein>
<comment type="caution">
    <text evidence="9">The sequence shown here is derived from an EMBL/GenBank/DDBJ whole genome shotgun (WGS) entry which is preliminary data.</text>
</comment>
<dbReference type="GO" id="GO:0006412">
    <property type="term" value="P:translation"/>
    <property type="evidence" value="ECO:0007669"/>
    <property type="project" value="UniProtKB-UniRule"/>
</dbReference>
<dbReference type="InterPro" id="IPR020069">
    <property type="entry name" value="Ribosomal_bL9_C"/>
</dbReference>
<dbReference type="InterPro" id="IPR020594">
    <property type="entry name" value="Ribosomal_bL9_bac/chp"/>
</dbReference>
<dbReference type="InterPro" id="IPR036935">
    <property type="entry name" value="Ribosomal_bL9_N_sf"/>
</dbReference>
<sequence length="149" mass="16083">MRLILLEKVMNLGNLGDTVDVKSGYGRNFLVPQGKAVPATNDNVAMFEARRAELEAAANEKLAEAEKRRGGIEELVLEMSANASDEGKLFGSIGPREIAVAATEKGVELEKAEVIMGEGPIRETGEYDVLVQLHADVETTIKVIVTSEE</sequence>
<dbReference type="HAMAP" id="MF_00503">
    <property type="entry name" value="Ribosomal_bL9"/>
    <property type="match status" value="1"/>
</dbReference>
<evidence type="ECO:0000256" key="6">
    <source>
        <dbReference type="ARBA" id="ARBA00035292"/>
    </source>
</evidence>
<dbReference type="Gene3D" id="3.40.5.10">
    <property type="entry name" value="Ribosomal protein L9, N-terminal domain"/>
    <property type="match status" value="1"/>
</dbReference>
<dbReference type="GO" id="GO:0005840">
    <property type="term" value="C:ribosome"/>
    <property type="evidence" value="ECO:0007669"/>
    <property type="project" value="UniProtKB-KW"/>
</dbReference>
<dbReference type="InterPro" id="IPR009027">
    <property type="entry name" value="Ribosomal_bL9/RNase_H1_N"/>
</dbReference>
<dbReference type="RefSeq" id="WP_150863677.1">
    <property type="nucleotide sequence ID" value="NZ_VYXP01000004.1"/>
</dbReference>
<dbReference type="PANTHER" id="PTHR21368">
    <property type="entry name" value="50S RIBOSOMAL PROTEIN L9"/>
    <property type="match status" value="1"/>
</dbReference>
<keyword evidence="2 7" id="KW-0699">rRNA-binding</keyword>
<accession>A0A5N0TCU5</accession>
<evidence type="ECO:0000256" key="5">
    <source>
        <dbReference type="ARBA" id="ARBA00023274"/>
    </source>
</evidence>
<dbReference type="SUPFAM" id="SSF55653">
    <property type="entry name" value="Ribosomal protein L9 C-domain"/>
    <property type="match status" value="1"/>
</dbReference>
<evidence type="ECO:0000313" key="10">
    <source>
        <dbReference type="Proteomes" id="UP000325372"/>
    </source>
</evidence>
<name>A0A5N0TCU5_9GAMM</name>
<dbReference type="InterPro" id="IPR000244">
    <property type="entry name" value="Ribosomal_bL9"/>
</dbReference>
<evidence type="ECO:0000256" key="3">
    <source>
        <dbReference type="ARBA" id="ARBA00022884"/>
    </source>
</evidence>
<feature type="domain" description="Ribosomal protein L9" evidence="8">
    <location>
        <begin position="13"/>
        <end position="40"/>
    </location>
</feature>
<comment type="similarity">
    <text evidence="1 7">Belongs to the bacterial ribosomal protein bL9 family.</text>
</comment>
<evidence type="ECO:0000259" key="8">
    <source>
        <dbReference type="PROSITE" id="PS00651"/>
    </source>
</evidence>
<dbReference type="SUPFAM" id="SSF55658">
    <property type="entry name" value="L9 N-domain-like"/>
    <property type="match status" value="1"/>
</dbReference>
<evidence type="ECO:0000256" key="7">
    <source>
        <dbReference type="HAMAP-Rule" id="MF_00503"/>
    </source>
</evidence>
<evidence type="ECO:0000256" key="2">
    <source>
        <dbReference type="ARBA" id="ARBA00022730"/>
    </source>
</evidence>
<dbReference type="InterPro" id="IPR036791">
    <property type="entry name" value="Ribosomal_bL9_C_sf"/>
</dbReference>
<keyword evidence="10" id="KW-1185">Reference proteome</keyword>
<dbReference type="EMBL" id="VYXP01000004">
    <property type="protein sequence ID" value="KAA9131887.1"/>
    <property type="molecule type" value="Genomic_DNA"/>
</dbReference>
<proteinExistence type="inferred from homology"/>
<dbReference type="Proteomes" id="UP000325372">
    <property type="component" value="Unassembled WGS sequence"/>
</dbReference>
<dbReference type="Pfam" id="PF03948">
    <property type="entry name" value="Ribosomal_L9_C"/>
    <property type="match status" value="1"/>
</dbReference>
<gene>
    <name evidence="7 9" type="primary">rplI</name>
    <name evidence="9" type="ORF">F3N42_06840</name>
</gene>
<evidence type="ECO:0000313" key="9">
    <source>
        <dbReference type="EMBL" id="KAA9131887.1"/>
    </source>
</evidence>
<dbReference type="GO" id="GO:0003735">
    <property type="term" value="F:structural constituent of ribosome"/>
    <property type="evidence" value="ECO:0007669"/>
    <property type="project" value="InterPro"/>
</dbReference>
<dbReference type="GO" id="GO:1990904">
    <property type="term" value="C:ribonucleoprotein complex"/>
    <property type="evidence" value="ECO:0007669"/>
    <property type="project" value="UniProtKB-KW"/>
</dbReference>
<dbReference type="Gene3D" id="3.10.430.100">
    <property type="entry name" value="Ribosomal protein L9, C-terminal domain"/>
    <property type="match status" value="1"/>
</dbReference>
<keyword evidence="3 7" id="KW-0694">RNA-binding</keyword>
<dbReference type="PROSITE" id="PS00651">
    <property type="entry name" value="RIBOSOMAL_L9"/>
    <property type="match status" value="1"/>
</dbReference>
<comment type="function">
    <text evidence="7">Binds to the 23S rRNA.</text>
</comment>
<dbReference type="Pfam" id="PF01281">
    <property type="entry name" value="Ribosomal_L9_N"/>
    <property type="match status" value="1"/>
</dbReference>
<evidence type="ECO:0000256" key="4">
    <source>
        <dbReference type="ARBA" id="ARBA00022980"/>
    </source>
</evidence>
<dbReference type="InterPro" id="IPR020070">
    <property type="entry name" value="Ribosomal_bL9_N"/>
</dbReference>
<keyword evidence="5 7" id="KW-0687">Ribonucleoprotein</keyword>
<keyword evidence="4 7" id="KW-0689">Ribosomal protein</keyword>
<reference evidence="9 10" key="1">
    <citation type="submission" date="2019-09" db="EMBL/GenBank/DDBJ databases">
        <title>Wenzhouxiangella sp. Genome sequencing and assembly.</title>
        <authorList>
            <person name="Zhang R."/>
        </authorList>
    </citation>
    <scope>NUCLEOTIDE SEQUENCE [LARGE SCALE GENOMIC DNA]</scope>
    <source>
        <strain evidence="9 10">W260</strain>
    </source>
</reference>
<dbReference type="AlphaFoldDB" id="A0A5N0TCU5"/>
<organism evidence="9 10">
    <name type="scientific">Marinihelvus fidelis</name>
    <dbReference type="NCBI Taxonomy" id="2613842"/>
    <lineage>
        <taxon>Bacteria</taxon>
        <taxon>Pseudomonadati</taxon>
        <taxon>Pseudomonadota</taxon>
        <taxon>Gammaproteobacteria</taxon>
        <taxon>Chromatiales</taxon>
        <taxon>Wenzhouxiangellaceae</taxon>
        <taxon>Marinihelvus</taxon>
    </lineage>
</organism>
<dbReference type="NCBIfam" id="TIGR00158">
    <property type="entry name" value="L9"/>
    <property type="match status" value="1"/>
</dbReference>
<dbReference type="GO" id="GO:0019843">
    <property type="term" value="F:rRNA binding"/>
    <property type="evidence" value="ECO:0007669"/>
    <property type="project" value="UniProtKB-UniRule"/>
</dbReference>